<proteinExistence type="predicted"/>
<dbReference type="Gramene" id="ESR35794">
    <property type="protein sequence ID" value="ESR35794"/>
    <property type="gene ID" value="CICLE_v10030163mg"/>
</dbReference>
<protein>
    <submittedName>
        <fullName evidence="1">Uncharacterized protein</fullName>
    </submittedName>
</protein>
<feature type="non-terminal residue" evidence="1">
    <location>
        <position position="1"/>
    </location>
</feature>
<dbReference type="Proteomes" id="UP000030687">
    <property type="component" value="Unassembled WGS sequence"/>
</dbReference>
<dbReference type="InParanoid" id="V4U953"/>
<name>V4U953_CITCL</name>
<organism evidence="1 2">
    <name type="scientific">Citrus clementina</name>
    <name type="common">Clementine</name>
    <name type="synonym">Citrus deliciosa x Citrus sinensis</name>
    <dbReference type="NCBI Taxonomy" id="85681"/>
    <lineage>
        <taxon>Eukaryota</taxon>
        <taxon>Viridiplantae</taxon>
        <taxon>Streptophyta</taxon>
        <taxon>Embryophyta</taxon>
        <taxon>Tracheophyta</taxon>
        <taxon>Spermatophyta</taxon>
        <taxon>Magnoliopsida</taxon>
        <taxon>eudicotyledons</taxon>
        <taxon>Gunneridae</taxon>
        <taxon>Pentapetalae</taxon>
        <taxon>rosids</taxon>
        <taxon>malvids</taxon>
        <taxon>Sapindales</taxon>
        <taxon>Rutaceae</taxon>
        <taxon>Aurantioideae</taxon>
        <taxon>Citrus</taxon>
    </lineage>
</organism>
<evidence type="ECO:0000313" key="1">
    <source>
        <dbReference type="EMBL" id="ESR35794.1"/>
    </source>
</evidence>
<dbReference type="OMA" id="ICDIATI"/>
<dbReference type="KEGG" id="cic:CICLE_v10030163mg"/>
<dbReference type="eggNOG" id="ENOG502S7M6">
    <property type="taxonomic scope" value="Eukaryota"/>
</dbReference>
<dbReference type="PANTHER" id="PTHR34569">
    <property type="entry name" value="EXPRESSED PROTEIN"/>
    <property type="match status" value="1"/>
</dbReference>
<gene>
    <name evidence="1" type="ORF">CICLE_v10030163mg</name>
</gene>
<sequence>RKNLSTIFMDEHIVKAPNTNTTQKLNTSLDHDLSLSTCAFFLSSNGLSHDDDDDDDDDDNQFEICDIATITVESVSYTSLKDLLPLSPSSAAAITSPTNNSSWHEIPIKNPLVKQAALAYLQPMSSPPEVGGSRGFFGKFKDTVCCCCQCECFGWIHDVVLRSLRDEDDKKVD</sequence>
<dbReference type="AlphaFoldDB" id="V4U953"/>
<keyword evidence="2" id="KW-1185">Reference proteome</keyword>
<dbReference type="EMBL" id="KI536978">
    <property type="protein sequence ID" value="ESR35794.1"/>
    <property type="molecule type" value="Genomic_DNA"/>
</dbReference>
<dbReference type="PANTHER" id="PTHR34569:SF12">
    <property type="entry name" value="TRANSMEMBRANE PROTEIN"/>
    <property type="match status" value="1"/>
</dbReference>
<dbReference type="OrthoDB" id="682663at2759"/>
<accession>V4U953</accession>
<reference evidence="1 2" key="1">
    <citation type="submission" date="2013-10" db="EMBL/GenBank/DDBJ databases">
        <authorList>
            <consortium name="International Citrus Genome Consortium"/>
            <person name="Jenkins J."/>
            <person name="Schmutz J."/>
            <person name="Prochnik S."/>
            <person name="Rokhsar D."/>
            <person name="Gmitter F."/>
            <person name="Ollitrault P."/>
            <person name="Machado M."/>
            <person name="Talon M."/>
            <person name="Wincker P."/>
            <person name="Jaillon O."/>
            <person name="Morgante M."/>
        </authorList>
    </citation>
    <scope>NUCLEOTIDE SEQUENCE</scope>
    <source>
        <strain evidence="2">cv. Clemenules</strain>
    </source>
</reference>
<evidence type="ECO:0000313" key="2">
    <source>
        <dbReference type="Proteomes" id="UP000030687"/>
    </source>
</evidence>